<accession>A0AAW1JGP8</accession>
<proteinExistence type="predicted"/>
<name>A0AAW1JGP8_POPJA</name>
<organism evidence="1 2">
    <name type="scientific">Popillia japonica</name>
    <name type="common">Japanese beetle</name>
    <dbReference type="NCBI Taxonomy" id="7064"/>
    <lineage>
        <taxon>Eukaryota</taxon>
        <taxon>Metazoa</taxon>
        <taxon>Ecdysozoa</taxon>
        <taxon>Arthropoda</taxon>
        <taxon>Hexapoda</taxon>
        <taxon>Insecta</taxon>
        <taxon>Pterygota</taxon>
        <taxon>Neoptera</taxon>
        <taxon>Endopterygota</taxon>
        <taxon>Coleoptera</taxon>
        <taxon>Polyphaga</taxon>
        <taxon>Scarabaeiformia</taxon>
        <taxon>Scarabaeidae</taxon>
        <taxon>Rutelinae</taxon>
        <taxon>Popillia</taxon>
    </lineage>
</organism>
<keyword evidence="2" id="KW-1185">Reference proteome</keyword>
<evidence type="ECO:0000313" key="2">
    <source>
        <dbReference type="Proteomes" id="UP001458880"/>
    </source>
</evidence>
<sequence>MTDLSNYQPYRWAIRTSTVNHADPFVVRHNRRHRYISQYLMYLKFALAREASARVRFTQKDVCYRNWTMDVSQWWNRYCCAERFQFKRPCLFLYGWSDVGKTAYSLIGRHNLRYVFRPGIGNFFMQDFRADFHRVILFEEFDYKAHNLPLLRRLCEDASTRFRSSASEICSSHFVAR</sequence>
<evidence type="ECO:0000313" key="1">
    <source>
        <dbReference type="EMBL" id="KAK9702558.1"/>
    </source>
</evidence>
<protein>
    <recommendedName>
        <fullName evidence="3">Replication associated protein</fullName>
    </recommendedName>
</protein>
<evidence type="ECO:0008006" key="3">
    <source>
        <dbReference type="Google" id="ProtNLM"/>
    </source>
</evidence>
<dbReference type="Proteomes" id="UP001458880">
    <property type="component" value="Unassembled WGS sequence"/>
</dbReference>
<gene>
    <name evidence="1" type="ORF">QE152_g29908</name>
</gene>
<dbReference type="AlphaFoldDB" id="A0AAW1JGP8"/>
<dbReference type="EMBL" id="JASPKY010000390">
    <property type="protein sequence ID" value="KAK9702558.1"/>
    <property type="molecule type" value="Genomic_DNA"/>
</dbReference>
<reference evidence="1 2" key="1">
    <citation type="journal article" date="2024" name="BMC Genomics">
        <title>De novo assembly and annotation of Popillia japonica's genome with initial clues to its potential as an invasive pest.</title>
        <authorList>
            <person name="Cucini C."/>
            <person name="Boschi S."/>
            <person name="Funari R."/>
            <person name="Cardaioli E."/>
            <person name="Iannotti N."/>
            <person name="Marturano G."/>
            <person name="Paoli F."/>
            <person name="Bruttini M."/>
            <person name="Carapelli A."/>
            <person name="Frati F."/>
            <person name="Nardi F."/>
        </authorList>
    </citation>
    <scope>NUCLEOTIDE SEQUENCE [LARGE SCALE GENOMIC DNA]</scope>
    <source>
        <strain evidence="1">DMR45628</strain>
    </source>
</reference>
<comment type="caution">
    <text evidence="1">The sequence shown here is derived from an EMBL/GenBank/DDBJ whole genome shotgun (WGS) entry which is preliminary data.</text>
</comment>